<feature type="compositionally biased region" description="Basic and acidic residues" evidence="1">
    <location>
        <begin position="16"/>
        <end position="26"/>
    </location>
</feature>
<accession>A0ABD2AAX8</accession>
<dbReference type="AlphaFoldDB" id="A0ABD2AAX8"/>
<evidence type="ECO:0000256" key="1">
    <source>
        <dbReference type="SAM" id="MobiDB-lite"/>
    </source>
</evidence>
<dbReference type="EMBL" id="JAUDFV010000153">
    <property type="protein sequence ID" value="KAL2717763.1"/>
    <property type="molecule type" value="Genomic_DNA"/>
</dbReference>
<sequence length="110" mass="12871">MILCEDYDASVRDRWGRERSKNEEKRKRGKKGKRKRNETALSVVGSVERRSIADETLDRKRPTRVRIAVKIGKTQRTRRGEPPMGRLFFQHCKNVKRDIKGIASSPPYFV</sequence>
<gene>
    <name evidence="2" type="ORF">V1478_013463</name>
</gene>
<protein>
    <submittedName>
        <fullName evidence="2">Uncharacterized protein</fullName>
    </submittedName>
</protein>
<name>A0ABD2AAX8_VESSQ</name>
<comment type="caution">
    <text evidence="2">The sequence shown here is derived from an EMBL/GenBank/DDBJ whole genome shotgun (WGS) entry which is preliminary data.</text>
</comment>
<reference evidence="2 3" key="1">
    <citation type="journal article" date="2024" name="Ann. Entomol. Soc. Am.">
        <title>Genomic analyses of the southern and eastern yellowjacket wasps (Hymenoptera: Vespidae) reveal evolutionary signatures of social life.</title>
        <authorList>
            <person name="Catto M.A."/>
            <person name="Caine P.B."/>
            <person name="Orr S.E."/>
            <person name="Hunt B.G."/>
            <person name="Goodisman M.A.D."/>
        </authorList>
    </citation>
    <scope>NUCLEOTIDE SEQUENCE [LARGE SCALE GENOMIC DNA]</scope>
    <source>
        <strain evidence="2">233</strain>
        <tissue evidence="2">Head and thorax</tissue>
    </source>
</reference>
<evidence type="ECO:0000313" key="3">
    <source>
        <dbReference type="Proteomes" id="UP001607302"/>
    </source>
</evidence>
<feature type="region of interest" description="Disordered" evidence="1">
    <location>
        <begin position="16"/>
        <end position="42"/>
    </location>
</feature>
<keyword evidence="3" id="KW-1185">Reference proteome</keyword>
<feature type="compositionally biased region" description="Basic residues" evidence="1">
    <location>
        <begin position="27"/>
        <end position="36"/>
    </location>
</feature>
<organism evidence="2 3">
    <name type="scientific">Vespula squamosa</name>
    <name type="common">Southern yellow jacket</name>
    <name type="synonym">Wasp</name>
    <dbReference type="NCBI Taxonomy" id="30214"/>
    <lineage>
        <taxon>Eukaryota</taxon>
        <taxon>Metazoa</taxon>
        <taxon>Ecdysozoa</taxon>
        <taxon>Arthropoda</taxon>
        <taxon>Hexapoda</taxon>
        <taxon>Insecta</taxon>
        <taxon>Pterygota</taxon>
        <taxon>Neoptera</taxon>
        <taxon>Endopterygota</taxon>
        <taxon>Hymenoptera</taxon>
        <taxon>Apocrita</taxon>
        <taxon>Aculeata</taxon>
        <taxon>Vespoidea</taxon>
        <taxon>Vespidae</taxon>
        <taxon>Vespinae</taxon>
        <taxon>Vespula</taxon>
    </lineage>
</organism>
<proteinExistence type="predicted"/>
<evidence type="ECO:0000313" key="2">
    <source>
        <dbReference type="EMBL" id="KAL2717763.1"/>
    </source>
</evidence>
<dbReference type="Proteomes" id="UP001607302">
    <property type="component" value="Unassembled WGS sequence"/>
</dbReference>